<evidence type="ECO:0000313" key="2">
    <source>
        <dbReference type="Proteomes" id="UP000076480"/>
    </source>
</evidence>
<dbReference type="PATRIC" id="fig|33960.6.peg.2430"/>
<name>A0A161VHN1_SECCO</name>
<dbReference type="AlphaFoldDB" id="A0A161VHN1"/>
<sequence>MQEPSAFWNTFRRQISKATVLTAPLTQLTCRVWKKAFRGWSISNFRYQIPGLDLGPEVAYAGALCLLEQVSTPDQQGHSADRSFNTEKL</sequence>
<dbReference type="Proteomes" id="UP000076480">
    <property type="component" value="Unassembled WGS sequence"/>
</dbReference>
<organism evidence="1 2">
    <name type="scientific">Secundilactobacillus collinoides</name>
    <name type="common">Lactobacillus collinoides</name>
    <dbReference type="NCBI Taxonomy" id="33960"/>
    <lineage>
        <taxon>Bacteria</taxon>
        <taxon>Bacillati</taxon>
        <taxon>Bacillota</taxon>
        <taxon>Bacilli</taxon>
        <taxon>Lactobacillales</taxon>
        <taxon>Lactobacillaceae</taxon>
        <taxon>Secundilactobacillus</taxon>
    </lineage>
</organism>
<comment type="caution">
    <text evidence="1">The sequence shown here is derived from an EMBL/GenBank/DDBJ whole genome shotgun (WGS) entry which is preliminary data.</text>
</comment>
<evidence type="ECO:0000313" key="1">
    <source>
        <dbReference type="EMBL" id="KZL40074.1"/>
    </source>
</evidence>
<gene>
    <name evidence="1" type="ORF">TY91_09195</name>
</gene>
<protein>
    <submittedName>
        <fullName evidence="1">Uncharacterized protein</fullName>
    </submittedName>
</protein>
<accession>A0A161VHN1</accession>
<proteinExistence type="predicted"/>
<keyword evidence="2" id="KW-1185">Reference proteome</keyword>
<dbReference type="EMBL" id="JYDC01000042">
    <property type="protein sequence ID" value="KZL40074.1"/>
    <property type="molecule type" value="Genomic_DNA"/>
</dbReference>
<reference evidence="1 2" key="1">
    <citation type="submission" date="2015-02" db="EMBL/GenBank/DDBJ databases">
        <title>Draft genome sequence of Lactobacillus collinoides CUPV2371 isolated from a natural cider, the first genome sequence of a strain of this species.</title>
        <authorList>
            <person name="Puertas A.I."/>
            <person name="Spano G."/>
            <person name="Capozzi V."/>
            <person name="Lamontanara A."/>
            <person name="Orru L."/>
            <person name="Duenas M.T."/>
        </authorList>
    </citation>
    <scope>NUCLEOTIDE SEQUENCE [LARGE SCALE GENOMIC DNA]</scope>
    <source>
        <strain evidence="1 2">237</strain>
    </source>
</reference>